<gene>
    <name evidence="1" type="ORF">GZH47_13680</name>
</gene>
<organism evidence="1 2">
    <name type="scientific">Paenibacillus rhizovicinus</name>
    <dbReference type="NCBI Taxonomy" id="2704463"/>
    <lineage>
        <taxon>Bacteria</taxon>
        <taxon>Bacillati</taxon>
        <taxon>Bacillota</taxon>
        <taxon>Bacilli</taxon>
        <taxon>Bacillales</taxon>
        <taxon>Paenibacillaceae</taxon>
        <taxon>Paenibacillus</taxon>
    </lineage>
</organism>
<dbReference type="SUPFAM" id="SSF53807">
    <property type="entry name" value="Helical backbone' metal receptor"/>
    <property type="match status" value="1"/>
</dbReference>
<proteinExistence type="predicted"/>
<dbReference type="KEGG" id="prz:GZH47_13680"/>
<dbReference type="AlphaFoldDB" id="A0A6C0P0N9"/>
<dbReference type="EMBL" id="CP048286">
    <property type="protein sequence ID" value="QHW31786.1"/>
    <property type="molecule type" value="Genomic_DNA"/>
</dbReference>
<dbReference type="Proteomes" id="UP000479114">
    <property type="component" value="Chromosome"/>
</dbReference>
<accession>A0A6C0P0N9</accession>
<dbReference type="Gene3D" id="3.40.50.1980">
    <property type="entry name" value="Nitrogenase molybdenum iron protein domain"/>
    <property type="match status" value="1"/>
</dbReference>
<evidence type="ECO:0000313" key="1">
    <source>
        <dbReference type="EMBL" id="QHW31786.1"/>
    </source>
</evidence>
<sequence>MAEIKESLRDKAAGKTAAIMLISDKSFSLMQDHTYSGNVVYGTLGFQAPAMAAGSDWKDFSLEVLPELNATCVQR</sequence>
<name>A0A6C0P0N9_9BACL</name>
<keyword evidence="2" id="KW-1185">Reference proteome</keyword>
<evidence type="ECO:0000313" key="2">
    <source>
        <dbReference type="Proteomes" id="UP000479114"/>
    </source>
</evidence>
<reference evidence="1 2" key="1">
    <citation type="submission" date="2020-02" db="EMBL/GenBank/DDBJ databases">
        <title>Paenibacillus sp. nov., isolated from rhizosphere soil of tomato.</title>
        <authorList>
            <person name="Weon H.-Y."/>
            <person name="Lee S.A."/>
        </authorList>
    </citation>
    <scope>NUCLEOTIDE SEQUENCE [LARGE SCALE GENOMIC DNA]</scope>
    <source>
        <strain evidence="1 2">14171R-81</strain>
    </source>
</reference>
<dbReference type="RefSeq" id="WP_162640592.1">
    <property type="nucleotide sequence ID" value="NZ_CP048286.1"/>
</dbReference>
<protein>
    <submittedName>
        <fullName evidence="1">Uncharacterized protein</fullName>
    </submittedName>
</protein>